<keyword evidence="5" id="KW-1185">Reference proteome</keyword>
<evidence type="ECO:0000259" key="3">
    <source>
        <dbReference type="Pfam" id="PF05368"/>
    </source>
</evidence>
<gene>
    <name evidence="4" type="ORF">DFH07DRAFT_915214</name>
</gene>
<dbReference type="PANTHER" id="PTHR47706">
    <property type="entry name" value="NMRA-LIKE FAMILY PROTEIN"/>
    <property type="match status" value="1"/>
</dbReference>
<dbReference type="Gene3D" id="3.90.25.10">
    <property type="entry name" value="UDP-galactose 4-epimerase, domain 1"/>
    <property type="match status" value="1"/>
</dbReference>
<sequence>MAPSVLIIGGSGAVGRPLVDEFSKKKAKFQRIAVLSDPAKISRFADAQKKGVEVIVGSFLDANSYQGFDVVVSLAGNAAMKLQPGMIEAAIAGGVRHFYPSEYGGDISVGEVWKNRYFRDKVVTRDHLAAKAKEFPDFRYTLVLTGPFTEYAVSSFNGIDFERHTVEPYGKPGAELSVTAMADVMKYIVESILIPFDSGKNVHEFRVPGERLLTWEKLVEYLGEAQGVEYKLIYLDPREAATKQEEARKNGNEDEEVFWAGKSVMLNGSGVILEPVDNGRFSFTPETAKETIHRLFGKNKASL</sequence>
<keyword evidence="2" id="KW-0560">Oxidoreductase</keyword>
<comment type="caution">
    <text evidence="4">The sequence shown here is derived from an EMBL/GenBank/DDBJ whole genome shotgun (WGS) entry which is preliminary data.</text>
</comment>
<protein>
    <recommendedName>
        <fullName evidence="3">NmrA-like domain-containing protein</fullName>
    </recommendedName>
</protein>
<feature type="domain" description="NmrA-like" evidence="3">
    <location>
        <begin position="4"/>
        <end position="195"/>
    </location>
</feature>
<dbReference type="InterPro" id="IPR008030">
    <property type="entry name" value="NmrA-like"/>
</dbReference>
<dbReference type="SUPFAM" id="SSF51735">
    <property type="entry name" value="NAD(P)-binding Rossmann-fold domains"/>
    <property type="match status" value="1"/>
</dbReference>
<dbReference type="Pfam" id="PF05368">
    <property type="entry name" value="NmrA"/>
    <property type="match status" value="1"/>
</dbReference>
<dbReference type="Proteomes" id="UP001215280">
    <property type="component" value="Unassembled WGS sequence"/>
</dbReference>
<dbReference type="GO" id="GO:0016491">
    <property type="term" value="F:oxidoreductase activity"/>
    <property type="evidence" value="ECO:0007669"/>
    <property type="project" value="UniProtKB-KW"/>
</dbReference>
<dbReference type="Gene3D" id="3.40.50.720">
    <property type="entry name" value="NAD(P)-binding Rossmann-like Domain"/>
    <property type="match status" value="1"/>
</dbReference>
<dbReference type="InterPro" id="IPR051609">
    <property type="entry name" value="NmrA/Isoflavone_reductase-like"/>
</dbReference>
<dbReference type="InterPro" id="IPR036291">
    <property type="entry name" value="NAD(P)-bd_dom_sf"/>
</dbReference>
<reference evidence="4" key="1">
    <citation type="submission" date="2023-03" db="EMBL/GenBank/DDBJ databases">
        <title>Massive genome expansion in bonnet fungi (Mycena s.s.) driven by repeated elements and novel gene families across ecological guilds.</title>
        <authorList>
            <consortium name="Lawrence Berkeley National Laboratory"/>
            <person name="Harder C.B."/>
            <person name="Miyauchi S."/>
            <person name="Viragh M."/>
            <person name="Kuo A."/>
            <person name="Thoen E."/>
            <person name="Andreopoulos B."/>
            <person name="Lu D."/>
            <person name="Skrede I."/>
            <person name="Drula E."/>
            <person name="Henrissat B."/>
            <person name="Morin E."/>
            <person name="Kohler A."/>
            <person name="Barry K."/>
            <person name="LaButti K."/>
            <person name="Morin E."/>
            <person name="Salamov A."/>
            <person name="Lipzen A."/>
            <person name="Mereny Z."/>
            <person name="Hegedus B."/>
            <person name="Baldrian P."/>
            <person name="Stursova M."/>
            <person name="Weitz H."/>
            <person name="Taylor A."/>
            <person name="Grigoriev I.V."/>
            <person name="Nagy L.G."/>
            <person name="Martin F."/>
            <person name="Kauserud H."/>
        </authorList>
    </citation>
    <scope>NUCLEOTIDE SEQUENCE</scope>
    <source>
        <strain evidence="4">CBHHK188m</strain>
    </source>
</reference>
<proteinExistence type="predicted"/>
<evidence type="ECO:0000256" key="1">
    <source>
        <dbReference type="ARBA" id="ARBA00022857"/>
    </source>
</evidence>
<keyword evidence="1" id="KW-0521">NADP</keyword>
<name>A0AAD7JPM0_9AGAR</name>
<evidence type="ECO:0000313" key="4">
    <source>
        <dbReference type="EMBL" id="KAJ7769103.1"/>
    </source>
</evidence>
<accession>A0AAD7JPM0</accession>
<dbReference type="EMBL" id="JARJLG010000026">
    <property type="protein sequence ID" value="KAJ7769103.1"/>
    <property type="molecule type" value="Genomic_DNA"/>
</dbReference>
<evidence type="ECO:0000313" key="5">
    <source>
        <dbReference type="Proteomes" id="UP001215280"/>
    </source>
</evidence>
<dbReference type="PANTHER" id="PTHR47706:SF11">
    <property type="entry name" value="ISOFLAVONE REDUCTASE FAMILY PROTEIN (AFU_ORTHOLOGUE AFUA_1G12510)"/>
    <property type="match status" value="1"/>
</dbReference>
<dbReference type="AlphaFoldDB" id="A0AAD7JPM0"/>
<organism evidence="4 5">
    <name type="scientific">Mycena maculata</name>
    <dbReference type="NCBI Taxonomy" id="230809"/>
    <lineage>
        <taxon>Eukaryota</taxon>
        <taxon>Fungi</taxon>
        <taxon>Dikarya</taxon>
        <taxon>Basidiomycota</taxon>
        <taxon>Agaricomycotina</taxon>
        <taxon>Agaricomycetes</taxon>
        <taxon>Agaricomycetidae</taxon>
        <taxon>Agaricales</taxon>
        <taxon>Marasmiineae</taxon>
        <taxon>Mycenaceae</taxon>
        <taxon>Mycena</taxon>
    </lineage>
</organism>
<evidence type="ECO:0000256" key="2">
    <source>
        <dbReference type="ARBA" id="ARBA00023002"/>
    </source>
</evidence>